<dbReference type="OrthoDB" id="9775421at2"/>
<dbReference type="KEGG" id="ccah:DWG20_13015"/>
<evidence type="ECO:0000256" key="3">
    <source>
        <dbReference type="ARBA" id="ARBA00022989"/>
    </source>
</evidence>
<evidence type="ECO:0000256" key="6">
    <source>
        <dbReference type="SAM" id="Phobius"/>
    </source>
</evidence>
<evidence type="ECO:0000313" key="9">
    <source>
        <dbReference type="Proteomes" id="UP000254537"/>
    </source>
</evidence>
<name>A0A345Y8M5_9NEIS</name>
<feature type="region of interest" description="Disordered" evidence="5">
    <location>
        <begin position="277"/>
        <end position="302"/>
    </location>
</feature>
<dbReference type="Gene3D" id="2.30.30.60">
    <property type="match status" value="1"/>
</dbReference>
<sequence length="302" mass="33178">MNAFGWIGQIAQEYAVDLGRTGGLILLLVIARIVIARAIAANPGVPIDARRRWSMNARNALVLIGILGVAGIWAKEIETFAVSVVAFAAALVLATKELIMCLGGAFLRTMSNAFSIGDHIEIGGHRGRVVDINLFSTTIMEIGPRHDAHFITGRAVSLPNSLLLTQPVISENFMGDIVMHVITLPLSYERNPNRMEAVLLAIATDICSPFLVAAERHMLHIEARHLLDTPSVQPRIAFLPVDDKRYQLMLRVAIPANERNRVEQAILHRFMQEAFPERDDARPDTATGKQPAAFARSEARPS</sequence>
<organism evidence="8 9">
    <name type="scientific">Crenobacter cavernae</name>
    <dbReference type="NCBI Taxonomy" id="2290923"/>
    <lineage>
        <taxon>Bacteria</taxon>
        <taxon>Pseudomonadati</taxon>
        <taxon>Pseudomonadota</taxon>
        <taxon>Betaproteobacteria</taxon>
        <taxon>Neisseriales</taxon>
        <taxon>Neisseriaceae</taxon>
        <taxon>Crenobacter</taxon>
    </lineage>
</organism>
<reference evidence="8 9" key="1">
    <citation type="submission" date="2018-07" db="EMBL/GenBank/DDBJ databases">
        <title>Crenobacter cavernae sp. nov., isolated from a karst cave.</title>
        <authorList>
            <person name="Zhu H."/>
        </authorList>
    </citation>
    <scope>NUCLEOTIDE SEQUENCE [LARGE SCALE GENOMIC DNA]</scope>
    <source>
        <strain evidence="8 9">K1W11S-77</strain>
    </source>
</reference>
<dbReference type="EMBL" id="CP031337">
    <property type="protein sequence ID" value="AXK40277.1"/>
    <property type="molecule type" value="Genomic_DNA"/>
</dbReference>
<comment type="subcellular location">
    <subcellularLocation>
        <location evidence="1">Membrane</location>
    </subcellularLocation>
</comment>
<dbReference type="PANTHER" id="PTHR30566:SF27">
    <property type="entry name" value="MECHANOSENSITIVE ION CHANNEL PROTEIN"/>
    <property type="match status" value="1"/>
</dbReference>
<dbReference type="InterPro" id="IPR006685">
    <property type="entry name" value="MscS_channel_2nd"/>
</dbReference>
<keyword evidence="4 6" id="KW-0472">Membrane</keyword>
<dbReference type="Pfam" id="PF00924">
    <property type="entry name" value="MS_channel_2nd"/>
    <property type="match status" value="1"/>
</dbReference>
<evidence type="ECO:0000313" key="8">
    <source>
        <dbReference type="EMBL" id="AXK40277.1"/>
    </source>
</evidence>
<keyword evidence="3 6" id="KW-1133">Transmembrane helix</keyword>
<evidence type="ECO:0000256" key="4">
    <source>
        <dbReference type="ARBA" id="ARBA00023136"/>
    </source>
</evidence>
<dbReference type="SUPFAM" id="SSF50182">
    <property type="entry name" value="Sm-like ribonucleoproteins"/>
    <property type="match status" value="1"/>
</dbReference>
<dbReference type="PANTHER" id="PTHR30566">
    <property type="entry name" value="YNAI-RELATED MECHANOSENSITIVE ION CHANNEL"/>
    <property type="match status" value="1"/>
</dbReference>
<accession>A0A345Y8M5</accession>
<dbReference type="GO" id="GO:0008381">
    <property type="term" value="F:mechanosensitive monoatomic ion channel activity"/>
    <property type="evidence" value="ECO:0007669"/>
    <property type="project" value="UniProtKB-ARBA"/>
</dbReference>
<evidence type="ECO:0000256" key="2">
    <source>
        <dbReference type="ARBA" id="ARBA00022692"/>
    </source>
</evidence>
<dbReference type="AlphaFoldDB" id="A0A345Y8M5"/>
<dbReference type="GO" id="GO:0016020">
    <property type="term" value="C:membrane"/>
    <property type="evidence" value="ECO:0007669"/>
    <property type="project" value="UniProtKB-SubCell"/>
</dbReference>
<dbReference type="InterPro" id="IPR010920">
    <property type="entry name" value="LSM_dom_sf"/>
</dbReference>
<feature type="domain" description="Mechanosensitive ion channel MscS" evidence="7">
    <location>
        <begin position="105"/>
        <end position="168"/>
    </location>
</feature>
<feature type="transmembrane region" description="Helical" evidence="6">
    <location>
        <begin position="57"/>
        <end position="74"/>
    </location>
</feature>
<feature type="transmembrane region" description="Helical" evidence="6">
    <location>
        <begin position="24"/>
        <end position="45"/>
    </location>
</feature>
<dbReference type="RefSeq" id="WP_115434205.1">
    <property type="nucleotide sequence ID" value="NZ_CP031337.1"/>
</dbReference>
<dbReference type="InterPro" id="IPR023408">
    <property type="entry name" value="MscS_beta-dom_sf"/>
</dbReference>
<gene>
    <name evidence="8" type="ORF">DWG20_13015</name>
</gene>
<evidence type="ECO:0000256" key="1">
    <source>
        <dbReference type="ARBA" id="ARBA00004370"/>
    </source>
</evidence>
<evidence type="ECO:0000259" key="7">
    <source>
        <dbReference type="Pfam" id="PF00924"/>
    </source>
</evidence>
<keyword evidence="2 6" id="KW-0812">Transmembrane</keyword>
<dbReference type="Proteomes" id="UP000254537">
    <property type="component" value="Chromosome"/>
</dbReference>
<proteinExistence type="predicted"/>
<evidence type="ECO:0000256" key="5">
    <source>
        <dbReference type="SAM" id="MobiDB-lite"/>
    </source>
</evidence>
<feature type="transmembrane region" description="Helical" evidence="6">
    <location>
        <begin position="80"/>
        <end position="107"/>
    </location>
</feature>
<protein>
    <submittedName>
        <fullName evidence="8">Mechanosensitive ion channel protein MscS</fullName>
    </submittedName>
</protein>